<feature type="compositionally biased region" description="Basic and acidic residues" evidence="1">
    <location>
        <begin position="267"/>
        <end position="282"/>
    </location>
</feature>
<sequence length="437" mass="49525">MLTLTCFSILSLNLFLHNSIVRSSSSTSNHRISTSRQHHVPAPLNWGFLIWLPVLVQFTISNKLLLHRSPRSQSPFPRVCVSVHHHPFDLSHHTVITSSHHRCCHLSNSNSNSLSLGGHKNNFSTHINVILESQQPRNHQLSTITDSIHSGILDNESLVTRQYHLKRHNHPPEIRLIPGIVIDILGIHHIMHCNHVIILTQNTRADPSKLLHMPTNTKKQTQVNTHGPNVSTRLTRHPENNQMPISIILKQLAFVDCPDPKLSFNSRDQRRPLEHSSSERFKSSSHFSNIRDSRVKPSYTDVLFTRTLLRFHKPCGSVNTDNEISGDFRVKSSTVTSFLNTEDTLNPSNNLVRRRIRGFIEIDDTVPDIFLKRTFERGVTGADWSVVTGTDVELVVVLEEDGPLRSVDCWSETLWLDHVVSGVGGIILLLLDVLFLL</sequence>
<evidence type="ECO:0000256" key="1">
    <source>
        <dbReference type="SAM" id="MobiDB-lite"/>
    </source>
</evidence>
<dbReference type="eggNOG" id="ENOG502T1MN">
    <property type="taxonomic scope" value="Eukaryota"/>
</dbReference>
<name>R0FPN9_9BRAS</name>
<dbReference type="EMBL" id="KB870809">
    <property type="protein sequence ID" value="EOA24056.1"/>
    <property type="molecule type" value="Genomic_DNA"/>
</dbReference>
<feature type="region of interest" description="Disordered" evidence="1">
    <location>
        <begin position="218"/>
        <end position="237"/>
    </location>
</feature>
<accession>R0FPN9</accession>
<dbReference type="Proteomes" id="UP000029121">
    <property type="component" value="Unassembled WGS sequence"/>
</dbReference>
<feature type="compositionally biased region" description="Polar residues" evidence="1">
    <location>
        <begin position="218"/>
        <end position="233"/>
    </location>
</feature>
<evidence type="ECO:0000313" key="2">
    <source>
        <dbReference type="EMBL" id="EOA24056.1"/>
    </source>
</evidence>
<feature type="region of interest" description="Disordered" evidence="1">
    <location>
        <begin position="265"/>
        <end position="287"/>
    </location>
</feature>
<organism evidence="2 3">
    <name type="scientific">Capsella rubella</name>
    <dbReference type="NCBI Taxonomy" id="81985"/>
    <lineage>
        <taxon>Eukaryota</taxon>
        <taxon>Viridiplantae</taxon>
        <taxon>Streptophyta</taxon>
        <taxon>Embryophyta</taxon>
        <taxon>Tracheophyta</taxon>
        <taxon>Spermatophyta</taxon>
        <taxon>Magnoliopsida</taxon>
        <taxon>eudicotyledons</taxon>
        <taxon>Gunneridae</taxon>
        <taxon>Pentapetalae</taxon>
        <taxon>rosids</taxon>
        <taxon>malvids</taxon>
        <taxon>Brassicales</taxon>
        <taxon>Brassicaceae</taxon>
        <taxon>Camelineae</taxon>
        <taxon>Capsella</taxon>
    </lineage>
</organism>
<gene>
    <name evidence="2" type="ORF">CARUB_v10017275mg</name>
</gene>
<proteinExistence type="predicted"/>
<protein>
    <submittedName>
        <fullName evidence="2">Uncharacterized protein</fullName>
    </submittedName>
</protein>
<reference evidence="3" key="1">
    <citation type="journal article" date="2013" name="Nat. Genet.">
        <title>The Capsella rubella genome and the genomic consequences of rapid mating system evolution.</title>
        <authorList>
            <person name="Slotte T."/>
            <person name="Hazzouri K.M."/>
            <person name="Agren J.A."/>
            <person name="Koenig D."/>
            <person name="Maumus F."/>
            <person name="Guo Y.L."/>
            <person name="Steige K."/>
            <person name="Platts A.E."/>
            <person name="Escobar J.S."/>
            <person name="Newman L.K."/>
            <person name="Wang W."/>
            <person name="Mandakova T."/>
            <person name="Vello E."/>
            <person name="Smith L.M."/>
            <person name="Henz S.R."/>
            <person name="Steffen J."/>
            <person name="Takuno S."/>
            <person name="Brandvain Y."/>
            <person name="Coop G."/>
            <person name="Andolfatto P."/>
            <person name="Hu T.T."/>
            <person name="Blanchette M."/>
            <person name="Clark R.M."/>
            <person name="Quesneville H."/>
            <person name="Nordborg M."/>
            <person name="Gaut B.S."/>
            <person name="Lysak M.A."/>
            <person name="Jenkins J."/>
            <person name="Grimwood J."/>
            <person name="Chapman J."/>
            <person name="Prochnik S."/>
            <person name="Shu S."/>
            <person name="Rokhsar D."/>
            <person name="Schmutz J."/>
            <person name="Weigel D."/>
            <person name="Wright S.I."/>
        </authorList>
    </citation>
    <scope>NUCLEOTIDE SEQUENCE [LARGE SCALE GENOMIC DNA]</scope>
    <source>
        <strain evidence="3">cv. Monte Gargano</strain>
    </source>
</reference>
<evidence type="ECO:0000313" key="3">
    <source>
        <dbReference type="Proteomes" id="UP000029121"/>
    </source>
</evidence>
<keyword evidence="3" id="KW-1185">Reference proteome</keyword>
<dbReference type="AlphaFoldDB" id="R0FPN9"/>